<evidence type="ECO:0000256" key="15">
    <source>
        <dbReference type="ARBA" id="ARBA00030243"/>
    </source>
</evidence>
<evidence type="ECO:0000256" key="10">
    <source>
        <dbReference type="ARBA" id="ARBA00023069"/>
    </source>
</evidence>
<keyword evidence="16" id="KW-1185">Reference proteome</keyword>
<dbReference type="GO" id="GO:0006887">
    <property type="term" value="P:exocytosis"/>
    <property type="evidence" value="ECO:0007669"/>
    <property type="project" value="UniProtKB-KW"/>
</dbReference>
<comment type="subcellular location">
    <subcellularLocation>
        <location evidence="1">Cytoplasm</location>
        <location evidence="1">Cytoskeleton</location>
        <location evidence="1">Cilium basal body</location>
    </subcellularLocation>
</comment>
<keyword evidence="8" id="KW-0970">Cilium biogenesis/degradation</keyword>
<evidence type="ECO:0000256" key="13">
    <source>
        <dbReference type="ARBA" id="ARBA00023273"/>
    </source>
</evidence>
<accession>A0A6P8NQI1</accession>
<keyword evidence="9" id="KW-0653">Protein transport</keyword>
<keyword evidence="5" id="KW-0268">Exocytosis</keyword>
<comment type="function">
    <text evidence="14">Potential effector of the planar cell polarity signaling pathway. Plays a role in targeted membrane trafficking most probably at the level of vesicle fusion with membranes. Involved in cilium biogenesis by regulating the transport of cargo proteins to the basal body and to the apical tips of cilia. More generally involved in exocytosis in secretory cells.</text>
</comment>
<keyword evidence="10" id="KW-0969">Cilium</keyword>
<dbReference type="InterPro" id="IPR001806">
    <property type="entry name" value="Small_GTPase"/>
</dbReference>
<dbReference type="AlphaFoldDB" id="A0A6P8NQI1"/>
<protein>
    <recommendedName>
        <fullName evidence="3">Ciliogenesis and planar polarity effector 2</fullName>
    </recommendedName>
    <alternativeName>
        <fullName evidence="15">REM2- and Rab-like small GTPase 1</fullName>
    </alternativeName>
</protein>
<keyword evidence="11" id="KW-0342">GTP-binding</keyword>
<keyword evidence="7" id="KW-0547">Nucleotide-binding</keyword>
<dbReference type="Gene3D" id="3.40.50.300">
    <property type="entry name" value="P-loop containing nucleotide triphosphate hydrolases"/>
    <property type="match status" value="1"/>
</dbReference>
<evidence type="ECO:0000256" key="2">
    <source>
        <dbReference type="ARBA" id="ARBA00006270"/>
    </source>
</evidence>
<keyword evidence="12" id="KW-0206">Cytoskeleton</keyword>
<dbReference type="OrthoDB" id="10266641at2759"/>
<evidence type="ECO:0000256" key="14">
    <source>
        <dbReference type="ARBA" id="ARBA00025052"/>
    </source>
</evidence>
<dbReference type="PANTHER" id="PTHR14983">
    <property type="entry name" value="CILIOGENESIS AND PLANAR POLARITY EFFECTOR 2"/>
    <property type="match status" value="1"/>
</dbReference>
<dbReference type="InterPro" id="IPR027417">
    <property type="entry name" value="P-loop_NTPase"/>
</dbReference>
<dbReference type="GO" id="GO:0015031">
    <property type="term" value="P:protein transport"/>
    <property type="evidence" value="ECO:0007669"/>
    <property type="project" value="UniProtKB-KW"/>
</dbReference>
<dbReference type="InterPro" id="IPR039677">
    <property type="entry name" value="RSG1"/>
</dbReference>
<keyword evidence="6" id="KW-0963">Cytoplasm</keyword>
<dbReference type="Proteomes" id="UP000515159">
    <property type="component" value="Chromosome 15"/>
</dbReference>
<dbReference type="GO" id="GO:0030030">
    <property type="term" value="P:cell projection organization"/>
    <property type="evidence" value="ECO:0007669"/>
    <property type="project" value="UniProtKB-KW"/>
</dbReference>
<dbReference type="SUPFAM" id="SSF52540">
    <property type="entry name" value="P-loop containing nucleoside triphosphate hydrolases"/>
    <property type="match status" value="1"/>
</dbReference>
<sequence>MCLTLMCSAMSLCPAPGSLLLRDWHQSAEAKEYVGSLLRKNARKVFGLIERPVLPPQVAADTVSYKIFVSGKSGVGKTAMVAKLVGQEVPSVHHETTGIQTATVYWPVKLKSNSQVLLFKFQFWDCGEATLKKFDHILPACKEKADAVLLLFSFTDRLSFDDLPNQIARVLDGSEKLARIVVGSKFDQYMHTDVTEQDVTEFQHTWQLPVLRMKSVNGPRLADGWTLDGRAGLTDVAHILNRLAENLWHYDQVAAGLVPAD</sequence>
<proteinExistence type="inferred from homology"/>
<dbReference type="GeneID" id="117349321"/>
<evidence type="ECO:0000256" key="9">
    <source>
        <dbReference type="ARBA" id="ARBA00022927"/>
    </source>
</evidence>
<evidence type="ECO:0000256" key="12">
    <source>
        <dbReference type="ARBA" id="ARBA00023212"/>
    </source>
</evidence>
<dbReference type="PRINTS" id="PR00449">
    <property type="entry name" value="RASTRNSFRMNG"/>
</dbReference>
<evidence type="ECO:0000256" key="7">
    <source>
        <dbReference type="ARBA" id="ARBA00022741"/>
    </source>
</evidence>
<evidence type="ECO:0000256" key="11">
    <source>
        <dbReference type="ARBA" id="ARBA00023134"/>
    </source>
</evidence>
<evidence type="ECO:0000313" key="16">
    <source>
        <dbReference type="Proteomes" id="UP000515159"/>
    </source>
</evidence>
<dbReference type="KEGG" id="gsh:117349321"/>
<name>A0A6P8NQI1_GEOSA</name>
<organism evidence="16 17">
    <name type="scientific">Geotrypetes seraphini</name>
    <name type="common">Gaboon caecilian</name>
    <name type="synonym">Caecilia seraphini</name>
    <dbReference type="NCBI Taxonomy" id="260995"/>
    <lineage>
        <taxon>Eukaryota</taxon>
        <taxon>Metazoa</taxon>
        <taxon>Chordata</taxon>
        <taxon>Craniata</taxon>
        <taxon>Vertebrata</taxon>
        <taxon>Euteleostomi</taxon>
        <taxon>Amphibia</taxon>
        <taxon>Gymnophiona</taxon>
        <taxon>Geotrypetes</taxon>
    </lineage>
</organism>
<dbReference type="GO" id="GO:0005525">
    <property type="term" value="F:GTP binding"/>
    <property type="evidence" value="ECO:0007669"/>
    <property type="project" value="UniProtKB-KW"/>
</dbReference>
<evidence type="ECO:0000256" key="8">
    <source>
        <dbReference type="ARBA" id="ARBA00022794"/>
    </source>
</evidence>
<dbReference type="FunFam" id="3.40.50.300:FF:001043">
    <property type="entry name" value="ciliogenesis and planar polarity effector 2"/>
    <property type="match status" value="1"/>
</dbReference>
<evidence type="ECO:0000256" key="3">
    <source>
        <dbReference type="ARBA" id="ARBA00021423"/>
    </source>
</evidence>
<reference evidence="17" key="1">
    <citation type="submission" date="2025-08" db="UniProtKB">
        <authorList>
            <consortium name="RefSeq"/>
        </authorList>
    </citation>
    <scope>IDENTIFICATION</scope>
</reference>
<dbReference type="GO" id="GO:0003924">
    <property type="term" value="F:GTPase activity"/>
    <property type="evidence" value="ECO:0007669"/>
    <property type="project" value="InterPro"/>
</dbReference>
<comment type="similarity">
    <text evidence="2">Belongs to the small GTPase superfamily. Rab family.</text>
</comment>
<dbReference type="Pfam" id="PF00071">
    <property type="entry name" value="Ras"/>
    <property type="match status" value="1"/>
</dbReference>
<dbReference type="PANTHER" id="PTHR14983:SF1">
    <property type="entry name" value="CILIOGENESIS AND PLANAR POLARITY EFFECTOR 2"/>
    <property type="match status" value="1"/>
</dbReference>
<evidence type="ECO:0000256" key="4">
    <source>
        <dbReference type="ARBA" id="ARBA00022448"/>
    </source>
</evidence>
<dbReference type="PROSITE" id="PS51419">
    <property type="entry name" value="RAB"/>
    <property type="match status" value="1"/>
</dbReference>
<evidence type="ECO:0000256" key="5">
    <source>
        <dbReference type="ARBA" id="ARBA00022483"/>
    </source>
</evidence>
<keyword evidence="13" id="KW-0966">Cell projection</keyword>
<evidence type="ECO:0000313" key="17">
    <source>
        <dbReference type="RefSeq" id="XP_033778512.1"/>
    </source>
</evidence>
<dbReference type="CTD" id="79363"/>
<evidence type="ECO:0000256" key="1">
    <source>
        <dbReference type="ARBA" id="ARBA00004120"/>
    </source>
</evidence>
<dbReference type="RefSeq" id="XP_033778512.1">
    <property type="nucleotide sequence ID" value="XM_033922621.1"/>
</dbReference>
<dbReference type="InParanoid" id="A0A6P8NQI1"/>
<evidence type="ECO:0000256" key="6">
    <source>
        <dbReference type="ARBA" id="ARBA00022490"/>
    </source>
</evidence>
<dbReference type="GO" id="GO:0005929">
    <property type="term" value="C:cilium"/>
    <property type="evidence" value="ECO:0007669"/>
    <property type="project" value="UniProtKB-ARBA"/>
</dbReference>
<dbReference type="FunCoup" id="A0A6P8NQI1">
    <property type="interactions" value="230"/>
</dbReference>
<gene>
    <name evidence="17" type="primary">CPLANE2</name>
</gene>
<keyword evidence="4" id="KW-0813">Transport</keyword>
<dbReference type="GO" id="GO:0005815">
    <property type="term" value="C:microtubule organizing center"/>
    <property type="evidence" value="ECO:0007669"/>
    <property type="project" value="UniProtKB-ARBA"/>
</dbReference>